<evidence type="ECO:0000313" key="2">
    <source>
        <dbReference type="Proteomes" id="UP001345219"/>
    </source>
</evidence>
<accession>A0AAN7JQP2</accession>
<dbReference type="Proteomes" id="UP001345219">
    <property type="component" value="Chromosome 4"/>
</dbReference>
<keyword evidence="2" id="KW-1185">Reference proteome</keyword>
<gene>
    <name evidence="1" type="ORF">SAY87_004120</name>
</gene>
<organism evidence="1 2">
    <name type="scientific">Trapa incisa</name>
    <dbReference type="NCBI Taxonomy" id="236973"/>
    <lineage>
        <taxon>Eukaryota</taxon>
        <taxon>Viridiplantae</taxon>
        <taxon>Streptophyta</taxon>
        <taxon>Embryophyta</taxon>
        <taxon>Tracheophyta</taxon>
        <taxon>Spermatophyta</taxon>
        <taxon>Magnoliopsida</taxon>
        <taxon>eudicotyledons</taxon>
        <taxon>Gunneridae</taxon>
        <taxon>Pentapetalae</taxon>
        <taxon>rosids</taxon>
        <taxon>malvids</taxon>
        <taxon>Myrtales</taxon>
        <taxon>Lythraceae</taxon>
        <taxon>Trapa</taxon>
    </lineage>
</organism>
<dbReference type="EMBL" id="JAXIOK010000017">
    <property type="protein sequence ID" value="KAK4750638.1"/>
    <property type="molecule type" value="Genomic_DNA"/>
</dbReference>
<proteinExistence type="predicted"/>
<protein>
    <submittedName>
        <fullName evidence="1">Uncharacterized protein</fullName>
    </submittedName>
</protein>
<comment type="caution">
    <text evidence="1">The sequence shown here is derived from an EMBL/GenBank/DDBJ whole genome shotgun (WGS) entry which is preliminary data.</text>
</comment>
<dbReference type="AlphaFoldDB" id="A0AAN7JQP2"/>
<reference evidence="1 2" key="1">
    <citation type="journal article" date="2023" name="Hortic Res">
        <title>Pangenome of water caltrop reveals structural variations and asymmetric subgenome divergence after allopolyploidization.</title>
        <authorList>
            <person name="Zhang X."/>
            <person name="Chen Y."/>
            <person name="Wang L."/>
            <person name="Yuan Y."/>
            <person name="Fang M."/>
            <person name="Shi L."/>
            <person name="Lu R."/>
            <person name="Comes H.P."/>
            <person name="Ma Y."/>
            <person name="Chen Y."/>
            <person name="Huang G."/>
            <person name="Zhou Y."/>
            <person name="Zheng Z."/>
            <person name="Qiu Y."/>
        </authorList>
    </citation>
    <scope>NUCLEOTIDE SEQUENCE [LARGE SCALE GENOMIC DNA]</scope>
    <source>
        <tissue evidence="1">Roots</tissue>
    </source>
</reference>
<sequence length="88" mass="9619">MPTHLGILPMAIEAAVADRHGGAELQAVGDPRRRRLADLAEKPPGVLRDEEVRAVNPLVADPAEIRLVRLTIHPRRHPTELAAPLPLH</sequence>
<evidence type="ECO:0000313" key="1">
    <source>
        <dbReference type="EMBL" id="KAK4750638.1"/>
    </source>
</evidence>
<name>A0AAN7JQP2_9MYRT</name>